<dbReference type="AlphaFoldDB" id="A0A9N7YCP5"/>
<evidence type="ECO:0000313" key="2">
    <source>
        <dbReference type="EMBL" id="CAB1421427.1"/>
    </source>
</evidence>
<keyword evidence="3" id="KW-1185">Reference proteome</keyword>
<accession>A0A9N7YCP5</accession>
<reference evidence="2" key="1">
    <citation type="submission" date="2020-03" db="EMBL/GenBank/DDBJ databases">
        <authorList>
            <person name="Weist P."/>
        </authorList>
    </citation>
    <scope>NUCLEOTIDE SEQUENCE</scope>
</reference>
<proteinExistence type="predicted"/>
<evidence type="ECO:0000256" key="1">
    <source>
        <dbReference type="SAM" id="MobiDB-lite"/>
    </source>
</evidence>
<comment type="caution">
    <text evidence="2">The sequence shown here is derived from an EMBL/GenBank/DDBJ whole genome shotgun (WGS) entry which is preliminary data.</text>
</comment>
<dbReference type="EMBL" id="CADEAL010000524">
    <property type="protein sequence ID" value="CAB1421427.1"/>
    <property type="molecule type" value="Genomic_DNA"/>
</dbReference>
<gene>
    <name evidence="2" type="ORF">PLEPLA_LOCUS9309</name>
</gene>
<organism evidence="2 3">
    <name type="scientific">Pleuronectes platessa</name>
    <name type="common">European plaice</name>
    <dbReference type="NCBI Taxonomy" id="8262"/>
    <lineage>
        <taxon>Eukaryota</taxon>
        <taxon>Metazoa</taxon>
        <taxon>Chordata</taxon>
        <taxon>Craniata</taxon>
        <taxon>Vertebrata</taxon>
        <taxon>Euteleostomi</taxon>
        <taxon>Actinopterygii</taxon>
        <taxon>Neopterygii</taxon>
        <taxon>Teleostei</taxon>
        <taxon>Neoteleostei</taxon>
        <taxon>Acanthomorphata</taxon>
        <taxon>Carangaria</taxon>
        <taxon>Pleuronectiformes</taxon>
        <taxon>Pleuronectoidei</taxon>
        <taxon>Pleuronectidae</taxon>
        <taxon>Pleuronectes</taxon>
    </lineage>
</organism>
<dbReference type="Proteomes" id="UP001153269">
    <property type="component" value="Unassembled WGS sequence"/>
</dbReference>
<sequence>MDRPISKLLEKLKLTDSGSVKFNSSKKKHDSANNSNNSNANAGISRGGGGGGGGGVVGVGAAVCHQLPALQLPRPPDLASSRLPLQPQVMHVFQRVGGEEGEAFLPLSSSPHHRLPSRWAPYLQMGSSRSTPPPWHR</sequence>
<feature type="compositionally biased region" description="Gly residues" evidence="1">
    <location>
        <begin position="45"/>
        <end position="58"/>
    </location>
</feature>
<evidence type="ECO:0000313" key="3">
    <source>
        <dbReference type="Proteomes" id="UP001153269"/>
    </source>
</evidence>
<protein>
    <submittedName>
        <fullName evidence="2">Uncharacterized protein</fullName>
    </submittedName>
</protein>
<name>A0A9N7YCP5_PLEPL</name>
<feature type="region of interest" description="Disordered" evidence="1">
    <location>
        <begin position="18"/>
        <end position="58"/>
    </location>
</feature>
<feature type="compositionally biased region" description="Low complexity" evidence="1">
    <location>
        <begin position="32"/>
        <end position="44"/>
    </location>
</feature>